<name>A0A843UBI5_COLES</name>
<gene>
    <name evidence="1" type="ORF">Taro_015482</name>
</gene>
<accession>A0A843UBI5</accession>
<feature type="non-terminal residue" evidence="1">
    <location>
        <position position="1"/>
    </location>
</feature>
<protein>
    <submittedName>
        <fullName evidence="1">Uncharacterized protein</fullName>
    </submittedName>
</protein>
<evidence type="ECO:0000313" key="1">
    <source>
        <dbReference type="EMBL" id="MQL82982.1"/>
    </source>
</evidence>
<sequence>QTGEIYEKLWFSGRLEDEKKVPTLILPHPENTTVEGDATIDVSTNADATSVYRGSHGDRDTRSISIWVHKHRLYSHPLRFILTPSAKELGITFRPGIEIAYMTTIRNRHSETVDRALILRNSIPGTKFHRGACLLVHRLSYPLGRTWIFVHPAIGTAREAPIRNRHFNPVGTRSHSEISSPAPKFLSGSVVAGCRCDHIRTPLRSNGHNFPLGYQNHL</sequence>
<dbReference type="EMBL" id="NMUH01000666">
    <property type="protein sequence ID" value="MQL82982.1"/>
    <property type="molecule type" value="Genomic_DNA"/>
</dbReference>
<comment type="caution">
    <text evidence="1">The sequence shown here is derived from an EMBL/GenBank/DDBJ whole genome shotgun (WGS) entry which is preliminary data.</text>
</comment>
<dbReference type="AlphaFoldDB" id="A0A843UBI5"/>
<organism evidence="1 2">
    <name type="scientific">Colocasia esculenta</name>
    <name type="common">Wild taro</name>
    <name type="synonym">Arum esculentum</name>
    <dbReference type="NCBI Taxonomy" id="4460"/>
    <lineage>
        <taxon>Eukaryota</taxon>
        <taxon>Viridiplantae</taxon>
        <taxon>Streptophyta</taxon>
        <taxon>Embryophyta</taxon>
        <taxon>Tracheophyta</taxon>
        <taxon>Spermatophyta</taxon>
        <taxon>Magnoliopsida</taxon>
        <taxon>Liliopsida</taxon>
        <taxon>Araceae</taxon>
        <taxon>Aroideae</taxon>
        <taxon>Colocasieae</taxon>
        <taxon>Colocasia</taxon>
    </lineage>
</organism>
<keyword evidence="2" id="KW-1185">Reference proteome</keyword>
<proteinExistence type="predicted"/>
<evidence type="ECO:0000313" key="2">
    <source>
        <dbReference type="Proteomes" id="UP000652761"/>
    </source>
</evidence>
<dbReference type="Proteomes" id="UP000652761">
    <property type="component" value="Unassembled WGS sequence"/>
</dbReference>
<reference evidence="1" key="1">
    <citation type="submission" date="2017-07" db="EMBL/GenBank/DDBJ databases">
        <title>Taro Niue Genome Assembly and Annotation.</title>
        <authorList>
            <person name="Atibalentja N."/>
            <person name="Keating K."/>
            <person name="Fields C.J."/>
        </authorList>
    </citation>
    <scope>NUCLEOTIDE SEQUENCE</scope>
    <source>
        <strain evidence="1">Niue_2</strain>
        <tissue evidence="1">Leaf</tissue>
    </source>
</reference>